<gene>
    <name evidence="1" type="ORF">FB466_1011</name>
</gene>
<name>A0A543I6K8_9MICO</name>
<protein>
    <submittedName>
        <fullName evidence="1">Uncharacterized protein</fullName>
    </submittedName>
</protein>
<evidence type="ECO:0000313" key="2">
    <source>
        <dbReference type="Proteomes" id="UP000318331"/>
    </source>
</evidence>
<dbReference type="AlphaFoldDB" id="A0A543I6K8"/>
<organism evidence="1 2">
    <name type="scientific">Klugiella xanthotipulae</name>
    <dbReference type="NCBI Taxonomy" id="244735"/>
    <lineage>
        <taxon>Bacteria</taxon>
        <taxon>Bacillati</taxon>
        <taxon>Actinomycetota</taxon>
        <taxon>Actinomycetes</taxon>
        <taxon>Micrococcales</taxon>
        <taxon>Microbacteriaceae</taxon>
        <taxon>Klugiella</taxon>
    </lineage>
</organism>
<accession>A0A543I6K8</accession>
<dbReference type="EMBL" id="VFPN01000001">
    <property type="protein sequence ID" value="TQM66181.1"/>
    <property type="molecule type" value="Genomic_DNA"/>
</dbReference>
<proteinExistence type="predicted"/>
<evidence type="ECO:0000313" key="1">
    <source>
        <dbReference type="EMBL" id="TQM66181.1"/>
    </source>
</evidence>
<reference evidence="1 2" key="1">
    <citation type="submission" date="2019-06" db="EMBL/GenBank/DDBJ databases">
        <title>Sequencing the genomes of 1000 actinobacteria strains.</title>
        <authorList>
            <person name="Klenk H.-P."/>
        </authorList>
    </citation>
    <scope>NUCLEOTIDE SEQUENCE [LARGE SCALE GENOMIC DNA]</scope>
    <source>
        <strain evidence="1 2">DSM 18031</strain>
    </source>
</reference>
<dbReference type="Proteomes" id="UP000318331">
    <property type="component" value="Unassembled WGS sequence"/>
</dbReference>
<sequence length="84" mass="9307">MGEREPTSSSHDRGETEWCITTAQLYFRDFESVTRQGMSLGKPSVMFGAEAPQGTLSMVISSLGQEITFVDRLIRSKSDYVVGI</sequence>
<keyword evidence="2" id="KW-1185">Reference proteome</keyword>
<comment type="caution">
    <text evidence="1">The sequence shown here is derived from an EMBL/GenBank/DDBJ whole genome shotgun (WGS) entry which is preliminary data.</text>
</comment>